<protein>
    <submittedName>
        <fullName evidence="1">Uncharacterized protein</fullName>
    </submittedName>
</protein>
<accession>A0A830HJI7</accession>
<organism evidence="1 2">
    <name type="scientific">Pycnococcus provasolii</name>
    <dbReference type="NCBI Taxonomy" id="41880"/>
    <lineage>
        <taxon>Eukaryota</taxon>
        <taxon>Viridiplantae</taxon>
        <taxon>Chlorophyta</taxon>
        <taxon>Pseudoscourfieldiophyceae</taxon>
        <taxon>Pseudoscourfieldiales</taxon>
        <taxon>Pycnococcaceae</taxon>
        <taxon>Pycnococcus</taxon>
    </lineage>
</organism>
<gene>
    <name evidence="1" type="ORF">PPROV_000471700</name>
</gene>
<reference evidence="1" key="1">
    <citation type="submission" date="2020-10" db="EMBL/GenBank/DDBJ databases">
        <title>Unveiling of a novel bifunctional photoreceptor, Dualchrome1, isolated from a cosmopolitan green alga.</title>
        <authorList>
            <person name="Suzuki S."/>
            <person name="Kawachi M."/>
        </authorList>
    </citation>
    <scope>NUCLEOTIDE SEQUENCE</scope>
    <source>
        <strain evidence="1">NIES 2893</strain>
    </source>
</reference>
<comment type="caution">
    <text evidence="1">The sequence shown here is derived from an EMBL/GenBank/DDBJ whole genome shotgun (WGS) entry which is preliminary data.</text>
</comment>
<evidence type="ECO:0000313" key="1">
    <source>
        <dbReference type="EMBL" id="GHP05970.1"/>
    </source>
</evidence>
<dbReference type="Proteomes" id="UP000660262">
    <property type="component" value="Unassembled WGS sequence"/>
</dbReference>
<dbReference type="OrthoDB" id="129341at2759"/>
<name>A0A830HJI7_9CHLO</name>
<keyword evidence="2" id="KW-1185">Reference proteome</keyword>
<dbReference type="AlphaFoldDB" id="A0A830HJI7"/>
<dbReference type="EMBL" id="BNJQ01000011">
    <property type="protein sequence ID" value="GHP05970.1"/>
    <property type="molecule type" value="Genomic_DNA"/>
</dbReference>
<evidence type="ECO:0000313" key="2">
    <source>
        <dbReference type="Proteomes" id="UP000660262"/>
    </source>
</evidence>
<sequence length="315" mass="30691">MTGFSNSSSSGTMTLATADSGAAGVSGGMSLSTGDTTDGGSGHFSLVTGDATNGNGGDITLAMTGFSNSSSSGTMTLATADSGAAGVSGGMSLSTGDATDGGSGDFSVVTGDATNGNGGNITLAVGIGSLGNGGDVLIAGGDTSAASSKGGDVVLRAGDGTNSQTGEGGDITIDSGSGSNSTVNGDVFIGITSKSVTMGRTDNANTIDMFGDVTVSTNATLKVHNSGAELKGHFSATTAFTSVAISASQARVEFMNLPNAQMGDIVHCTFDAAIGVIMTSASMYSAEYVQIVMFNPTAAPITVPSSNIRCSAWQY</sequence>
<proteinExistence type="predicted"/>